<dbReference type="PROSITE" id="PS50943">
    <property type="entry name" value="HTH_CROC1"/>
    <property type="match status" value="1"/>
</dbReference>
<gene>
    <name evidence="2" type="ORF">O3P16_18825</name>
</gene>
<organism evidence="2 3">
    <name type="scientific">Polluticaenibacter yanchengensis</name>
    <dbReference type="NCBI Taxonomy" id="3014562"/>
    <lineage>
        <taxon>Bacteria</taxon>
        <taxon>Pseudomonadati</taxon>
        <taxon>Bacteroidota</taxon>
        <taxon>Chitinophagia</taxon>
        <taxon>Chitinophagales</taxon>
        <taxon>Chitinophagaceae</taxon>
        <taxon>Polluticaenibacter</taxon>
    </lineage>
</organism>
<dbReference type="SUPFAM" id="SSF47413">
    <property type="entry name" value="lambda repressor-like DNA-binding domains"/>
    <property type="match status" value="1"/>
</dbReference>
<dbReference type="EMBL" id="JAQGEF010000057">
    <property type="protein sequence ID" value="MDA3616866.1"/>
    <property type="molecule type" value="Genomic_DNA"/>
</dbReference>
<dbReference type="Gene3D" id="1.10.260.40">
    <property type="entry name" value="lambda repressor-like DNA-binding domains"/>
    <property type="match status" value="1"/>
</dbReference>
<dbReference type="CDD" id="cd00093">
    <property type="entry name" value="HTH_XRE"/>
    <property type="match status" value="1"/>
</dbReference>
<dbReference type="RefSeq" id="WP_407033195.1">
    <property type="nucleotide sequence ID" value="NZ_JAQGEF010000057.1"/>
</dbReference>
<comment type="caution">
    <text evidence="2">The sequence shown here is derived from an EMBL/GenBank/DDBJ whole genome shotgun (WGS) entry which is preliminary data.</text>
</comment>
<evidence type="ECO:0000313" key="3">
    <source>
        <dbReference type="Proteomes" id="UP001210231"/>
    </source>
</evidence>
<protein>
    <submittedName>
        <fullName evidence="2">Helix-turn-helix transcriptional regulator</fullName>
    </submittedName>
</protein>
<feature type="domain" description="HTH cro/C1-type" evidence="1">
    <location>
        <begin position="17"/>
        <end position="72"/>
    </location>
</feature>
<dbReference type="InterPro" id="IPR010982">
    <property type="entry name" value="Lambda_DNA-bd_dom_sf"/>
</dbReference>
<accession>A0ABT4UPV1</accession>
<dbReference type="Proteomes" id="UP001210231">
    <property type="component" value="Unassembled WGS sequence"/>
</dbReference>
<evidence type="ECO:0000313" key="2">
    <source>
        <dbReference type="EMBL" id="MDA3616866.1"/>
    </source>
</evidence>
<reference evidence="2 3" key="1">
    <citation type="submission" date="2022-12" db="EMBL/GenBank/DDBJ databases">
        <title>Chitinophagaceae gen. sp. nov., a new member of the family Chitinophagaceae, isolated from soil in a chemical factory.</title>
        <authorList>
            <person name="Ke Z."/>
        </authorList>
    </citation>
    <scope>NUCLEOTIDE SEQUENCE [LARGE SCALE GENOMIC DNA]</scope>
    <source>
        <strain evidence="2 3">LY-5</strain>
    </source>
</reference>
<keyword evidence="3" id="KW-1185">Reference proteome</keyword>
<evidence type="ECO:0000259" key="1">
    <source>
        <dbReference type="PROSITE" id="PS50943"/>
    </source>
</evidence>
<proteinExistence type="predicted"/>
<name>A0ABT4UPV1_9BACT</name>
<dbReference type="InterPro" id="IPR001387">
    <property type="entry name" value="Cro/C1-type_HTH"/>
</dbReference>
<sequence length="151" mass="17326">MTHTAMPNKAIHQGHNIKRFREMLGIKQEALAFELGDDWNQKKVSLLEQKETIDMEILQQVAAILKIPAQAIENFDEEQAINIIANTFTDSFNGAIGSNAIGFNDTYNNHCTFHPIDKLVQLHDEKIALYERMLKEKDDMMARLEKLIQSK</sequence>